<dbReference type="AlphaFoldDB" id="A0A8D8PPQ8"/>
<sequence length="230" mass="26702">MKIPILSSLVNNYNNWFNNRSHKPFNNDFNNHHLSNLFPTRAVLIKVGLLETKARTKGYLLEIKADLLVIKVQTKGVHHLEILEIKDPIKVGLLVINVDLGRTSQIKVPGIIKVDLLQTKVQTKMGRLKVKVQIKVIDRVCLQKRKTALPLISVITEMKSKRKINTITKTQEPNWTIEIKTIETKTTRIRKFEIKISERTEIQETETKTKTSERKIIKKRDMETCEMKMI</sequence>
<dbReference type="EMBL" id="HBUF01369823">
    <property type="protein sequence ID" value="CAG6725578.1"/>
    <property type="molecule type" value="Transcribed_RNA"/>
</dbReference>
<dbReference type="EMBL" id="HBUF01333451">
    <property type="protein sequence ID" value="CAG6697465.1"/>
    <property type="molecule type" value="Transcribed_RNA"/>
</dbReference>
<dbReference type="EMBL" id="HBUF01521579">
    <property type="protein sequence ID" value="CAG6749060.1"/>
    <property type="molecule type" value="Transcribed_RNA"/>
</dbReference>
<protein>
    <submittedName>
        <fullName evidence="1">Uncharacterized protein</fullName>
    </submittedName>
</protein>
<proteinExistence type="predicted"/>
<evidence type="ECO:0000313" key="1">
    <source>
        <dbReference type="EMBL" id="CAG6609534.1"/>
    </source>
</evidence>
<organism evidence="1">
    <name type="scientific">Cacopsylla melanoneura</name>
    <dbReference type="NCBI Taxonomy" id="428564"/>
    <lineage>
        <taxon>Eukaryota</taxon>
        <taxon>Metazoa</taxon>
        <taxon>Ecdysozoa</taxon>
        <taxon>Arthropoda</taxon>
        <taxon>Hexapoda</taxon>
        <taxon>Insecta</taxon>
        <taxon>Pterygota</taxon>
        <taxon>Neoptera</taxon>
        <taxon>Paraneoptera</taxon>
        <taxon>Hemiptera</taxon>
        <taxon>Sternorrhyncha</taxon>
        <taxon>Psylloidea</taxon>
        <taxon>Psyllidae</taxon>
        <taxon>Psyllinae</taxon>
        <taxon>Cacopsylla</taxon>
    </lineage>
</organism>
<name>A0A8D8PPQ8_9HEMI</name>
<dbReference type="EMBL" id="HBUF01015004">
    <property type="protein sequence ID" value="CAG6609534.1"/>
    <property type="molecule type" value="Transcribed_RNA"/>
</dbReference>
<accession>A0A8D8PPQ8</accession>
<reference evidence="1" key="1">
    <citation type="submission" date="2021-05" db="EMBL/GenBank/DDBJ databases">
        <authorList>
            <person name="Alioto T."/>
            <person name="Alioto T."/>
            <person name="Gomez Garrido J."/>
        </authorList>
    </citation>
    <scope>NUCLEOTIDE SEQUENCE</scope>
</reference>
<dbReference type="EMBL" id="HBUF01521578">
    <property type="protein sequence ID" value="CAG6749057.1"/>
    <property type="molecule type" value="Transcribed_RNA"/>
</dbReference>